<dbReference type="Proteomes" id="UP000241769">
    <property type="component" value="Unassembled WGS sequence"/>
</dbReference>
<dbReference type="AlphaFoldDB" id="A0A2P6P0V1"/>
<dbReference type="InterPro" id="IPR036610">
    <property type="entry name" value="PEBP-like_sf"/>
</dbReference>
<evidence type="ECO:0000313" key="3">
    <source>
        <dbReference type="Proteomes" id="UP000241769"/>
    </source>
</evidence>
<dbReference type="Gene3D" id="3.90.280.10">
    <property type="entry name" value="PEBP-like"/>
    <property type="match status" value="1"/>
</dbReference>
<dbReference type="SUPFAM" id="SSF49777">
    <property type="entry name" value="PEBP-like"/>
    <property type="match status" value="1"/>
</dbReference>
<evidence type="ECO:0000313" key="2">
    <source>
        <dbReference type="EMBL" id="PRP89831.1"/>
    </source>
</evidence>
<feature type="chain" id="PRO_5015119581" evidence="1">
    <location>
        <begin position="23"/>
        <end position="301"/>
    </location>
</feature>
<dbReference type="InterPro" id="IPR020100">
    <property type="entry name" value="Glc-repressible_Grg1"/>
</dbReference>
<dbReference type="EMBL" id="MDYQ01000001">
    <property type="protein sequence ID" value="PRP89831.1"/>
    <property type="molecule type" value="Genomic_DNA"/>
</dbReference>
<evidence type="ECO:0000256" key="1">
    <source>
        <dbReference type="SAM" id="SignalP"/>
    </source>
</evidence>
<keyword evidence="1" id="KW-0732">Signal</keyword>
<dbReference type="OrthoDB" id="2506647at2759"/>
<gene>
    <name evidence="2" type="ORF">PROFUN_00173</name>
</gene>
<protein>
    <submittedName>
        <fullName evidence="2">Glucose-repressible protein</fullName>
    </submittedName>
</protein>
<name>A0A2P6P0V1_9EUKA</name>
<reference evidence="2 3" key="1">
    <citation type="journal article" date="2018" name="Genome Biol. Evol.">
        <title>Multiple Roots of Fruiting Body Formation in Amoebozoa.</title>
        <authorList>
            <person name="Hillmann F."/>
            <person name="Forbes G."/>
            <person name="Novohradska S."/>
            <person name="Ferling I."/>
            <person name="Riege K."/>
            <person name="Groth M."/>
            <person name="Westermann M."/>
            <person name="Marz M."/>
            <person name="Spaller T."/>
            <person name="Winckler T."/>
            <person name="Schaap P."/>
            <person name="Glockner G."/>
        </authorList>
    </citation>
    <scope>NUCLEOTIDE SEQUENCE [LARGE SCALE GENOMIC DNA]</scope>
    <source>
        <strain evidence="2 3">Jena</strain>
    </source>
</reference>
<comment type="caution">
    <text evidence="2">The sequence shown here is derived from an EMBL/GenBank/DDBJ whole genome shotgun (WGS) entry which is preliminary data.</text>
</comment>
<accession>A0A2P6P0V1</accession>
<proteinExistence type="predicted"/>
<organism evidence="2 3">
    <name type="scientific">Planoprotostelium fungivorum</name>
    <dbReference type="NCBI Taxonomy" id="1890364"/>
    <lineage>
        <taxon>Eukaryota</taxon>
        <taxon>Amoebozoa</taxon>
        <taxon>Evosea</taxon>
        <taxon>Variosea</taxon>
        <taxon>Cavosteliida</taxon>
        <taxon>Cavosteliaceae</taxon>
        <taxon>Planoprotostelium</taxon>
    </lineage>
</organism>
<dbReference type="InParanoid" id="A0A2P6P0V1"/>
<keyword evidence="3" id="KW-1185">Reference proteome</keyword>
<feature type="signal peptide" evidence="1">
    <location>
        <begin position="1"/>
        <end position="22"/>
    </location>
</feature>
<sequence length="301" mass="32843">MQSRYILLLSIVAASVALQSLADVKAAFLANKIVGPGTFADIPFNPITTLTLEFGVPTNGVCVPFDKVSYNETGLLAPSPCISNYPMAVRVNNVLHRRPFLGRYVLVAIDPSAGQYSLVRHLIVPDVKIKRNGLAVNTTTAPVLFPFGPPEGSGAHQQPRDFKIPSGMDIFSKSVGDIINFNLTSFVQETKLESPIAATFLNVQYDTNNGSFCSSQFHFDANHTHNNTMDYRHARETSDYADNKLRQDVDHVSATANTEVAKDRFLDNNTRAKGGLNAAVDKVSEGVHAATAEFHKQKAIH</sequence>
<dbReference type="Pfam" id="PF11034">
    <property type="entry name" value="Grg1"/>
    <property type="match status" value="1"/>
</dbReference>